<dbReference type="Proteomes" id="UP000731519">
    <property type="component" value="Unassembled WGS sequence"/>
</dbReference>
<accession>A0A1Y2P2B3</accession>
<dbReference type="InterPro" id="IPR009061">
    <property type="entry name" value="DNA-bd_dom_put_sf"/>
</dbReference>
<dbReference type="RefSeq" id="WP_031132946.1">
    <property type="nucleotide sequence ID" value="NZ_ASYR01000050.1"/>
</dbReference>
<protein>
    <submittedName>
        <fullName evidence="2">Uncharacterized protein</fullName>
    </submittedName>
</protein>
<evidence type="ECO:0000313" key="1">
    <source>
        <dbReference type="EMBL" id="KAF0646584.1"/>
    </source>
</evidence>
<evidence type="ECO:0000313" key="3">
    <source>
        <dbReference type="Proteomes" id="UP000194318"/>
    </source>
</evidence>
<proteinExistence type="predicted"/>
<reference evidence="2 3" key="2">
    <citation type="submission" date="2016-09" db="EMBL/GenBank/DDBJ databases">
        <title>Streptomyces fradiae DSM40063, a candidate organism with high potential of specific P450 cytochromes.</title>
        <authorList>
            <person name="Grumaz C."/>
            <person name="Vainshtein Y."/>
            <person name="Kirstahler P."/>
            <person name="Sohn K."/>
        </authorList>
    </citation>
    <scope>NUCLEOTIDE SEQUENCE [LARGE SCALE GENOMIC DNA]</scope>
    <source>
        <strain evidence="2 3">DSM 40063</strain>
    </source>
</reference>
<evidence type="ECO:0000313" key="2">
    <source>
        <dbReference type="EMBL" id="OSY53936.1"/>
    </source>
</evidence>
<evidence type="ECO:0000313" key="4">
    <source>
        <dbReference type="Proteomes" id="UP000731519"/>
    </source>
</evidence>
<organism evidence="2 3">
    <name type="scientific">Streptomyces fradiae ATCC 10745 = DSM 40063</name>
    <dbReference type="NCBI Taxonomy" id="1319510"/>
    <lineage>
        <taxon>Bacteria</taxon>
        <taxon>Bacillati</taxon>
        <taxon>Actinomycetota</taxon>
        <taxon>Actinomycetes</taxon>
        <taxon>Kitasatosporales</taxon>
        <taxon>Streptomycetaceae</taxon>
        <taxon>Streptomyces</taxon>
    </lineage>
</organism>
<reference evidence="1 4" key="1">
    <citation type="submission" date="2013-05" db="EMBL/GenBank/DDBJ databases">
        <title>Genome Sequence of Streptomyces fradiae.</title>
        <authorList>
            <person name="Kirby R."/>
        </authorList>
    </citation>
    <scope>NUCLEOTIDE SEQUENCE [LARGE SCALE GENOMIC DNA]</scope>
    <source>
        <strain evidence="1 4">ATCC 10745</strain>
    </source>
</reference>
<name>A0A1Y2P2B3_STRFR</name>
<comment type="caution">
    <text evidence="2">The sequence shown here is derived from an EMBL/GenBank/DDBJ whole genome shotgun (WGS) entry which is preliminary data.</text>
</comment>
<dbReference type="EMBL" id="MIFZ01000044">
    <property type="protein sequence ID" value="OSY53936.1"/>
    <property type="molecule type" value="Genomic_DNA"/>
</dbReference>
<dbReference type="SUPFAM" id="SSF46955">
    <property type="entry name" value="Putative DNA-binding domain"/>
    <property type="match status" value="1"/>
</dbReference>
<keyword evidence="4" id="KW-1185">Reference proteome</keyword>
<dbReference type="AlphaFoldDB" id="A0A1Y2P2B3"/>
<dbReference type="EMBL" id="ASYR01000050">
    <property type="protein sequence ID" value="KAF0646584.1"/>
    <property type="molecule type" value="Genomic_DNA"/>
</dbReference>
<dbReference type="Proteomes" id="UP000194318">
    <property type="component" value="Unassembled WGS sequence"/>
</dbReference>
<gene>
    <name evidence="2" type="ORF">BG846_00396</name>
    <name evidence="1" type="ORF">K701_27940</name>
</gene>
<sequence>MAVEYVVPYAVARELVTYKQAEEMLADTPYPVSGRTLQRWARQEQLPVERIRGVVYVSFSDLLMVHLDRALGREQ</sequence>